<reference evidence="2" key="1">
    <citation type="submission" date="2017-03" db="EMBL/GenBank/DDBJ databases">
        <title>Genomes of endolithic fungi from Antarctica.</title>
        <authorList>
            <person name="Coleine C."/>
            <person name="Masonjones S."/>
            <person name="Stajich J.E."/>
        </authorList>
    </citation>
    <scope>NUCLEOTIDE SEQUENCE [LARGE SCALE GENOMIC DNA]</scope>
    <source>
        <strain evidence="2">CCFEE 5527</strain>
    </source>
</reference>
<organism evidence="1 2">
    <name type="scientific">Cryoendolithus antarcticus</name>
    <dbReference type="NCBI Taxonomy" id="1507870"/>
    <lineage>
        <taxon>Eukaryota</taxon>
        <taxon>Fungi</taxon>
        <taxon>Dikarya</taxon>
        <taxon>Ascomycota</taxon>
        <taxon>Pezizomycotina</taxon>
        <taxon>Dothideomycetes</taxon>
        <taxon>Dothideomycetidae</taxon>
        <taxon>Cladosporiales</taxon>
        <taxon>Cladosporiaceae</taxon>
        <taxon>Cryoendolithus</taxon>
    </lineage>
</organism>
<name>A0A1V8SF76_9PEZI</name>
<dbReference type="Proteomes" id="UP000192596">
    <property type="component" value="Unassembled WGS sequence"/>
</dbReference>
<evidence type="ECO:0000313" key="2">
    <source>
        <dbReference type="Proteomes" id="UP000192596"/>
    </source>
</evidence>
<dbReference type="EMBL" id="NAJO01000051">
    <property type="protein sequence ID" value="OQN97753.1"/>
    <property type="molecule type" value="Genomic_DNA"/>
</dbReference>
<keyword evidence="2" id="KW-1185">Reference proteome</keyword>
<comment type="caution">
    <text evidence="1">The sequence shown here is derived from an EMBL/GenBank/DDBJ whole genome shotgun (WGS) entry which is preliminary data.</text>
</comment>
<protein>
    <submittedName>
        <fullName evidence="1">Uncharacterized protein</fullName>
    </submittedName>
</protein>
<evidence type="ECO:0000313" key="1">
    <source>
        <dbReference type="EMBL" id="OQN97753.1"/>
    </source>
</evidence>
<sequence length="215" mass="24507">MADHYLLLQAYRSLTFRFQNSPDDHSRFEAFKSLVIRHLLSFEFIDYYGKPIQGSTMNLEAWNNAANKHNFLYSFVTTHGQKLWPGKVAERAHLAFPEVRVKGRLNAKSVVAAFDGKWGAKRKGGSKAVPQDEFELAGMSRIGYMLRAYVEVLLVGGLARDELRTMECEDVLVEMATRVESVKIIEQGEMTKEDYIALGLLREDEKLGEVEKVKE</sequence>
<gene>
    <name evidence="1" type="ORF">B0A48_16074</name>
</gene>
<dbReference type="InParanoid" id="A0A1V8SF76"/>
<proteinExistence type="predicted"/>
<accession>A0A1V8SF76</accession>
<dbReference type="AlphaFoldDB" id="A0A1V8SF76"/>